<sequence length="227" mass="24077">MFFPIGPIVNASAVVAGGLIGLALGSRLPERMRTIVFQGLGLCTLLIGMQMAFKTASPVALIFSVLLGGLCGEACDLESRFMRLSDRLKNRLHSADPRFTEGLINATVVFCIGAMSIIGSFDEGLRGDRTLVYSKSIMDGFTAVALASAYGLGVSFAAVPLLLYQGFLVLLAGLIQPWLGAELLNELTAVGGLFIIGIGLMLLNITQVRLTNLLPAFPVLIVLAQFL</sequence>
<evidence type="ECO:0000256" key="1">
    <source>
        <dbReference type="SAM" id="Phobius"/>
    </source>
</evidence>
<feature type="transmembrane region" description="Helical" evidence="1">
    <location>
        <begin position="183"/>
        <end position="203"/>
    </location>
</feature>
<feature type="transmembrane region" description="Helical" evidence="1">
    <location>
        <begin position="141"/>
        <end position="171"/>
    </location>
</feature>
<reference evidence="2" key="2">
    <citation type="submission" date="2021-09" db="EMBL/GenBank/DDBJ databases">
        <authorList>
            <person name="Gilroy R."/>
        </authorList>
    </citation>
    <scope>NUCLEOTIDE SEQUENCE</scope>
    <source>
        <strain evidence="2">ChiGjej2B2-19336</strain>
    </source>
</reference>
<dbReference type="AlphaFoldDB" id="A0A921DTL4"/>
<feature type="transmembrane region" description="Helical" evidence="1">
    <location>
        <begin position="6"/>
        <end position="24"/>
    </location>
</feature>
<keyword evidence="1" id="KW-0472">Membrane</keyword>
<dbReference type="PANTHER" id="PTHR36111:SF2">
    <property type="entry name" value="INNER MEMBRANE PROTEIN"/>
    <property type="match status" value="1"/>
</dbReference>
<keyword evidence="1" id="KW-0812">Transmembrane</keyword>
<dbReference type="Proteomes" id="UP000698963">
    <property type="component" value="Unassembled WGS sequence"/>
</dbReference>
<feature type="transmembrane region" description="Helical" evidence="1">
    <location>
        <begin position="102"/>
        <end position="121"/>
    </location>
</feature>
<dbReference type="Pfam" id="PF04474">
    <property type="entry name" value="DUF554"/>
    <property type="match status" value="1"/>
</dbReference>
<proteinExistence type="predicted"/>
<dbReference type="InterPro" id="IPR007563">
    <property type="entry name" value="DUF554"/>
</dbReference>
<organism evidence="2 3">
    <name type="scientific">Mailhella massiliensis</name>
    <dbReference type="NCBI Taxonomy" id="1903261"/>
    <lineage>
        <taxon>Bacteria</taxon>
        <taxon>Pseudomonadati</taxon>
        <taxon>Thermodesulfobacteriota</taxon>
        <taxon>Desulfovibrionia</taxon>
        <taxon>Desulfovibrionales</taxon>
        <taxon>Desulfovibrionaceae</taxon>
        <taxon>Mailhella</taxon>
    </lineage>
</organism>
<dbReference type="PANTHER" id="PTHR36111">
    <property type="entry name" value="INNER MEMBRANE PROTEIN-RELATED"/>
    <property type="match status" value="1"/>
</dbReference>
<comment type="caution">
    <text evidence="2">The sequence shown here is derived from an EMBL/GenBank/DDBJ whole genome shotgun (WGS) entry which is preliminary data.</text>
</comment>
<keyword evidence="1" id="KW-1133">Transmembrane helix</keyword>
<evidence type="ECO:0000313" key="2">
    <source>
        <dbReference type="EMBL" id="HJD98207.1"/>
    </source>
</evidence>
<accession>A0A921DTL4</accession>
<feature type="transmembrane region" description="Helical" evidence="1">
    <location>
        <begin position="36"/>
        <end position="53"/>
    </location>
</feature>
<protein>
    <submittedName>
        <fullName evidence="2">DUF554 domain-containing protein</fullName>
    </submittedName>
</protein>
<evidence type="ECO:0000313" key="3">
    <source>
        <dbReference type="Proteomes" id="UP000698963"/>
    </source>
</evidence>
<reference evidence="2" key="1">
    <citation type="journal article" date="2021" name="PeerJ">
        <title>Extensive microbial diversity within the chicken gut microbiome revealed by metagenomics and culture.</title>
        <authorList>
            <person name="Gilroy R."/>
            <person name="Ravi A."/>
            <person name="Getino M."/>
            <person name="Pursley I."/>
            <person name="Horton D.L."/>
            <person name="Alikhan N.F."/>
            <person name="Baker D."/>
            <person name="Gharbi K."/>
            <person name="Hall N."/>
            <person name="Watson M."/>
            <person name="Adriaenssens E.M."/>
            <person name="Foster-Nyarko E."/>
            <person name="Jarju S."/>
            <person name="Secka A."/>
            <person name="Antonio M."/>
            <person name="Oren A."/>
            <person name="Chaudhuri R.R."/>
            <person name="La Ragione R."/>
            <person name="Hildebrand F."/>
            <person name="Pallen M.J."/>
        </authorList>
    </citation>
    <scope>NUCLEOTIDE SEQUENCE</scope>
    <source>
        <strain evidence="2">ChiGjej2B2-19336</strain>
    </source>
</reference>
<dbReference type="RefSeq" id="WP_304123784.1">
    <property type="nucleotide sequence ID" value="NZ_DYZA01000232.1"/>
</dbReference>
<dbReference type="EMBL" id="DYZA01000232">
    <property type="protein sequence ID" value="HJD98207.1"/>
    <property type="molecule type" value="Genomic_DNA"/>
</dbReference>
<gene>
    <name evidence="2" type="ORF">K8W16_11245</name>
</gene>
<name>A0A921DTL4_9BACT</name>